<dbReference type="EMBL" id="BMZS01000002">
    <property type="protein sequence ID" value="GHD42615.1"/>
    <property type="molecule type" value="Genomic_DNA"/>
</dbReference>
<reference evidence="2" key="1">
    <citation type="journal article" date="2014" name="Int. J. Syst. Evol. Microbiol.">
        <title>Complete genome sequence of Corynebacterium casei LMG S-19264T (=DSM 44701T), isolated from a smear-ripened cheese.</title>
        <authorList>
            <consortium name="US DOE Joint Genome Institute (JGI-PGF)"/>
            <person name="Walter F."/>
            <person name="Albersmeier A."/>
            <person name="Kalinowski J."/>
            <person name="Ruckert C."/>
        </authorList>
    </citation>
    <scope>NUCLEOTIDE SEQUENCE</scope>
    <source>
        <strain evidence="2">KCTC 42651</strain>
    </source>
</reference>
<dbReference type="InterPro" id="IPR003779">
    <property type="entry name" value="CMD-like"/>
</dbReference>
<dbReference type="InterPro" id="IPR029032">
    <property type="entry name" value="AhpD-like"/>
</dbReference>
<accession>A0A919CPE1</accession>
<dbReference type="PANTHER" id="PTHR34846:SF11">
    <property type="entry name" value="4-CARBOXYMUCONOLACTONE DECARBOXYLASE FAMILY PROTEIN (AFU_ORTHOLOGUE AFUA_6G11590)"/>
    <property type="match status" value="1"/>
</dbReference>
<sequence length="187" mass="21078">MARVPYLSPEDLAEADRDLLKRPITLHRALVNSPGMTRAFLGLGQHIRYGSRLDPRLRELAIIQVGYLTRSDYEYSHHTRLGLQQFGVTEDDIRAISRETDGEAGDGGFPELETAVLKAAREMVTDLGVSDATYATLERHLDREVVVDLIVTIGFYCGVVRILASLRIDVEDDYAPYLERFPFPERA</sequence>
<proteinExistence type="predicted"/>
<dbReference type="Gene3D" id="1.20.1290.10">
    <property type="entry name" value="AhpD-like"/>
    <property type="match status" value="1"/>
</dbReference>
<dbReference type="AlphaFoldDB" id="A0A919CPE1"/>
<gene>
    <name evidence="2" type="ORF">GCM10017083_07830</name>
</gene>
<name>A0A919CPE1_9PROT</name>
<feature type="domain" description="Carboxymuconolactone decarboxylase-like" evidence="1">
    <location>
        <begin position="34"/>
        <end position="120"/>
    </location>
</feature>
<evidence type="ECO:0000259" key="1">
    <source>
        <dbReference type="Pfam" id="PF02627"/>
    </source>
</evidence>
<evidence type="ECO:0000313" key="3">
    <source>
        <dbReference type="Proteomes" id="UP000630353"/>
    </source>
</evidence>
<protein>
    <recommendedName>
        <fullName evidence="1">Carboxymuconolactone decarboxylase-like domain-containing protein</fullName>
    </recommendedName>
</protein>
<dbReference type="PANTHER" id="PTHR34846">
    <property type="entry name" value="4-CARBOXYMUCONOLACTONE DECARBOXYLASE FAMILY PROTEIN (AFU_ORTHOLOGUE AFUA_6G11590)"/>
    <property type="match status" value="1"/>
</dbReference>
<comment type="caution">
    <text evidence="2">The sequence shown here is derived from an EMBL/GenBank/DDBJ whole genome shotgun (WGS) entry which is preliminary data.</text>
</comment>
<dbReference type="Pfam" id="PF02627">
    <property type="entry name" value="CMD"/>
    <property type="match status" value="1"/>
</dbReference>
<dbReference type="SUPFAM" id="SSF69118">
    <property type="entry name" value="AhpD-like"/>
    <property type="match status" value="1"/>
</dbReference>
<reference evidence="2" key="2">
    <citation type="submission" date="2020-09" db="EMBL/GenBank/DDBJ databases">
        <authorList>
            <person name="Sun Q."/>
            <person name="Kim S."/>
        </authorList>
    </citation>
    <scope>NUCLEOTIDE SEQUENCE</scope>
    <source>
        <strain evidence="2">KCTC 42651</strain>
    </source>
</reference>
<keyword evidence="3" id="KW-1185">Reference proteome</keyword>
<organism evidence="2 3">
    <name type="scientific">Thalassobaculum fulvum</name>
    <dbReference type="NCBI Taxonomy" id="1633335"/>
    <lineage>
        <taxon>Bacteria</taxon>
        <taxon>Pseudomonadati</taxon>
        <taxon>Pseudomonadota</taxon>
        <taxon>Alphaproteobacteria</taxon>
        <taxon>Rhodospirillales</taxon>
        <taxon>Thalassobaculaceae</taxon>
        <taxon>Thalassobaculum</taxon>
    </lineage>
</organism>
<dbReference type="Proteomes" id="UP000630353">
    <property type="component" value="Unassembled WGS sequence"/>
</dbReference>
<dbReference type="RefSeq" id="WP_189987629.1">
    <property type="nucleotide sequence ID" value="NZ_BMZS01000002.1"/>
</dbReference>
<evidence type="ECO:0000313" key="2">
    <source>
        <dbReference type="EMBL" id="GHD42615.1"/>
    </source>
</evidence>
<dbReference type="GO" id="GO:0051920">
    <property type="term" value="F:peroxiredoxin activity"/>
    <property type="evidence" value="ECO:0007669"/>
    <property type="project" value="InterPro"/>
</dbReference>